<protein>
    <submittedName>
        <fullName evidence="2">Glycerophosphoryl diester phosphodiesterase</fullName>
    </submittedName>
</protein>
<comment type="caution">
    <text evidence="2">The sequence shown here is derived from an EMBL/GenBank/DDBJ whole genome shotgun (WGS) entry which is preliminary data.</text>
</comment>
<dbReference type="SUPFAM" id="SSF51695">
    <property type="entry name" value="PLC-like phosphodiesterases"/>
    <property type="match status" value="1"/>
</dbReference>
<evidence type="ECO:0000313" key="3">
    <source>
        <dbReference type="Proteomes" id="UP000626370"/>
    </source>
</evidence>
<dbReference type="Gene3D" id="3.20.20.190">
    <property type="entry name" value="Phosphatidylinositol (PI) phosphodiesterase"/>
    <property type="match status" value="1"/>
</dbReference>
<dbReference type="InterPro" id="IPR017946">
    <property type="entry name" value="PLC-like_Pdiesterase_TIM-brl"/>
</dbReference>
<dbReference type="Proteomes" id="UP000626370">
    <property type="component" value="Unassembled WGS sequence"/>
</dbReference>
<dbReference type="PANTHER" id="PTHR46211:SF1">
    <property type="entry name" value="GLYCEROPHOSPHODIESTER PHOSPHODIESTERASE, CYTOPLASMIC"/>
    <property type="match status" value="1"/>
</dbReference>
<evidence type="ECO:0000259" key="1">
    <source>
        <dbReference type="PROSITE" id="PS51704"/>
    </source>
</evidence>
<accession>A0ABQ3ISA1</accession>
<name>A0ABQ3ISA1_9GAMM</name>
<evidence type="ECO:0000313" key="2">
    <source>
        <dbReference type="EMBL" id="GHE89705.1"/>
    </source>
</evidence>
<sequence>MLIIAHRGASGEYPENSTLAIKKAIEQGADGIEIDIQHHRASGEFIVFHDRDLSRLTSKLGTINNFTLDELLQTTIGQEQTIITLEQAIALIPEDILLNIELKISASEQSIIDLVIKKLERVLRNAVSHNKIKWSQLYISSFNHYLIQSGSLVLPKVQFAALIAHCPLNYAQFSEKMQLSGVNQDIDCLNQELVNDIHQRGLSCWVYTVDNIDDIEKCLLYKVDAIFTNFPQQTRDKVNTICH</sequence>
<dbReference type="PROSITE" id="PS51704">
    <property type="entry name" value="GP_PDE"/>
    <property type="match status" value="1"/>
</dbReference>
<keyword evidence="3" id="KW-1185">Reference proteome</keyword>
<proteinExistence type="predicted"/>
<dbReference type="EMBL" id="BNAH01000006">
    <property type="protein sequence ID" value="GHE89705.1"/>
    <property type="molecule type" value="Genomic_DNA"/>
</dbReference>
<feature type="domain" description="GP-PDE" evidence="1">
    <location>
        <begin position="1"/>
        <end position="238"/>
    </location>
</feature>
<organism evidence="2 3">
    <name type="scientific">Thalassotalea profundi</name>
    <dbReference type="NCBI Taxonomy" id="2036687"/>
    <lineage>
        <taxon>Bacteria</taxon>
        <taxon>Pseudomonadati</taxon>
        <taxon>Pseudomonadota</taxon>
        <taxon>Gammaproteobacteria</taxon>
        <taxon>Alteromonadales</taxon>
        <taxon>Colwelliaceae</taxon>
        <taxon>Thalassotalea</taxon>
    </lineage>
</organism>
<reference evidence="3" key="1">
    <citation type="journal article" date="2019" name="Int. J. Syst. Evol. Microbiol.">
        <title>The Global Catalogue of Microorganisms (GCM) 10K type strain sequencing project: providing services to taxonomists for standard genome sequencing and annotation.</title>
        <authorList>
            <consortium name="The Broad Institute Genomics Platform"/>
            <consortium name="The Broad Institute Genome Sequencing Center for Infectious Disease"/>
            <person name="Wu L."/>
            <person name="Ma J."/>
        </authorList>
    </citation>
    <scope>NUCLEOTIDE SEQUENCE [LARGE SCALE GENOMIC DNA]</scope>
    <source>
        <strain evidence="3">CGMCC 1.15922</strain>
    </source>
</reference>
<gene>
    <name evidence="2" type="ORF">GCM10011501_19110</name>
</gene>
<dbReference type="PANTHER" id="PTHR46211">
    <property type="entry name" value="GLYCEROPHOSPHORYL DIESTER PHOSPHODIESTERASE"/>
    <property type="match status" value="1"/>
</dbReference>
<dbReference type="Pfam" id="PF03009">
    <property type="entry name" value="GDPD"/>
    <property type="match status" value="1"/>
</dbReference>
<dbReference type="InterPro" id="IPR030395">
    <property type="entry name" value="GP_PDE_dom"/>
</dbReference>